<keyword evidence="4" id="KW-0472">Membrane</keyword>
<dbReference type="SUPFAM" id="SSF51905">
    <property type="entry name" value="FAD/NAD(P)-binding domain"/>
    <property type="match status" value="1"/>
</dbReference>
<dbReference type="InterPro" id="IPR036188">
    <property type="entry name" value="FAD/NAD-bd_sf"/>
</dbReference>
<keyword evidence="2" id="KW-0274">FAD</keyword>
<keyword evidence="7" id="KW-1185">Reference proteome</keyword>
<dbReference type="PANTHER" id="PTHR46720:SF3">
    <property type="entry name" value="FAD-BINDING DOMAIN-CONTAINING PROTEIN-RELATED"/>
    <property type="match status" value="1"/>
</dbReference>
<dbReference type="Pfam" id="PF01494">
    <property type="entry name" value="FAD_binding_3"/>
    <property type="match status" value="1"/>
</dbReference>
<protein>
    <recommendedName>
        <fullName evidence="5">FAD-binding domain-containing protein</fullName>
    </recommendedName>
</protein>
<dbReference type="Gene3D" id="3.50.50.60">
    <property type="entry name" value="FAD/NAD(P)-binding domain"/>
    <property type="match status" value="1"/>
</dbReference>
<evidence type="ECO:0000256" key="4">
    <source>
        <dbReference type="SAM" id="Phobius"/>
    </source>
</evidence>
<evidence type="ECO:0000313" key="7">
    <source>
        <dbReference type="Proteomes" id="UP000325433"/>
    </source>
</evidence>
<feature type="transmembrane region" description="Helical" evidence="4">
    <location>
        <begin position="9"/>
        <end position="27"/>
    </location>
</feature>
<keyword evidence="1" id="KW-0285">Flavoprotein</keyword>
<dbReference type="AlphaFoldDB" id="A0A5N6VGL2"/>
<evidence type="ECO:0000256" key="3">
    <source>
        <dbReference type="ARBA" id="ARBA00023002"/>
    </source>
</evidence>
<sequence>MTKTTQDDFHIAIVGAGIGGLALAMALHKKGISFTLYEEAKEYSVVGAGIGFAPNGMRTMDLIEPGFRPLYEKVCVGNKGENAQSIFFEGMLLEEGFGRGQPWHGRSGWGHPDYVRKSAHRKTLLDIMTSFIPIENVQFNKRLTHIEQGPAGVTLTFSDGTTAEAAILAGADGIKSTVRKHVLKDAYPSQVAPVYAGAYCYRAVIPMSEAYEILGDLTDVAKFYFGHKRSAVTYRISGGDEFNFLLCVADSEDAWNLKDAVTERITHEAMMADFEDPAIDDSFRQLLRKAKPVKWGFFHHLHTATYFRDRVVLVGDSAHASLPFQAAGAAQGLEDALVLSNVLAELAKLREGCVNQALAIHACLTAYDSVRRPRAQKQLEQAAEVGRMIFFQHEEAGADMEKILPRLQQGRFNWLWFHDMNDDVQEVLRRMQKQIRTRSHGAM</sequence>
<reference evidence="7" key="1">
    <citation type="submission" date="2019-04" db="EMBL/GenBank/DDBJ databases">
        <title>Friends and foes A comparative genomics studyof 23 Aspergillus species from section Flavi.</title>
        <authorList>
            <consortium name="DOE Joint Genome Institute"/>
            <person name="Kjaerbolling I."/>
            <person name="Vesth T."/>
            <person name="Frisvad J.C."/>
            <person name="Nybo J.L."/>
            <person name="Theobald S."/>
            <person name="Kildgaard S."/>
            <person name="Isbrandt T."/>
            <person name="Kuo A."/>
            <person name="Sato A."/>
            <person name="Lyhne E.K."/>
            <person name="Kogle M.E."/>
            <person name="Wiebenga A."/>
            <person name="Kun R.S."/>
            <person name="Lubbers R.J."/>
            <person name="Makela M.R."/>
            <person name="Barry K."/>
            <person name="Chovatia M."/>
            <person name="Clum A."/>
            <person name="Daum C."/>
            <person name="Haridas S."/>
            <person name="He G."/>
            <person name="LaButti K."/>
            <person name="Lipzen A."/>
            <person name="Mondo S."/>
            <person name="Riley R."/>
            <person name="Salamov A."/>
            <person name="Simmons B.A."/>
            <person name="Magnuson J.K."/>
            <person name="Henrissat B."/>
            <person name="Mortensen U.H."/>
            <person name="Larsen T.O."/>
            <person name="Devries R.P."/>
            <person name="Grigoriev I.V."/>
            <person name="Machida M."/>
            <person name="Baker S.E."/>
            <person name="Andersen M.R."/>
        </authorList>
    </citation>
    <scope>NUCLEOTIDE SEQUENCE [LARGE SCALE GENOMIC DNA]</scope>
    <source>
        <strain evidence="7">CBS 130015</strain>
    </source>
</reference>
<dbReference type="EMBL" id="ML738410">
    <property type="protein sequence ID" value="KAE8307319.1"/>
    <property type="molecule type" value="Genomic_DNA"/>
</dbReference>
<proteinExistence type="predicted"/>
<dbReference type="GO" id="GO:0071949">
    <property type="term" value="F:FAD binding"/>
    <property type="evidence" value="ECO:0007669"/>
    <property type="project" value="InterPro"/>
</dbReference>
<dbReference type="InterPro" id="IPR051104">
    <property type="entry name" value="FAD_monoxygenase"/>
</dbReference>
<accession>A0A5N6VGL2</accession>
<evidence type="ECO:0000256" key="2">
    <source>
        <dbReference type="ARBA" id="ARBA00022827"/>
    </source>
</evidence>
<keyword evidence="4" id="KW-0812">Transmembrane</keyword>
<organism evidence="6 7">
    <name type="scientific">Aspergillus transmontanensis</name>
    <dbReference type="NCBI Taxonomy" id="1034304"/>
    <lineage>
        <taxon>Eukaryota</taxon>
        <taxon>Fungi</taxon>
        <taxon>Dikarya</taxon>
        <taxon>Ascomycota</taxon>
        <taxon>Pezizomycotina</taxon>
        <taxon>Eurotiomycetes</taxon>
        <taxon>Eurotiomycetidae</taxon>
        <taxon>Eurotiales</taxon>
        <taxon>Aspergillaceae</taxon>
        <taxon>Aspergillus</taxon>
        <taxon>Aspergillus subgen. Circumdati</taxon>
    </lineage>
</organism>
<dbReference type="GO" id="GO:0016491">
    <property type="term" value="F:oxidoreductase activity"/>
    <property type="evidence" value="ECO:0007669"/>
    <property type="project" value="UniProtKB-KW"/>
</dbReference>
<dbReference type="GO" id="GO:0044550">
    <property type="term" value="P:secondary metabolite biosynthetic process"/>
    <property type="evidence" value="ECO:0007669"/>
    <property type="project" value="TreeGrafter"/>
</dbReference>
<keyword evidence="4" id="KW-1133">Transmembrane helix</keyword>
<evidence type="ECO:0000313" key="6">
    <source>
        <dbReference type="EMBL" id="KAE8307319.1"/>
    </source>
</evidence>
<dbReference type="Proteomes" id="UP000325433">
    <property type="component" value="Unassembled WGS sequence"/>
</dbReference>
<dbReference type="InterPro" id="IPR002938">
    <property type="entry name" value="FAD-bd"/>
</dbReference>
<keyword evidence="3" id="KW-0560">Oxidoreductase</keyword>
<dbReference type="PRINTS" id="PR00420">
    <property type="entry name" value="RNGMNOXGNASE"/>
</dbReference>
<evidence type="ECO:0000259" key="5">
    <source>
        <dbReference type="Pfam" id="PF01494"/>
    </source>
</evidence>
<dbReference type="PANTHER" id="PTHR46720">
    <property type="entry name" value="HYDROXYLASE, PUTATIVE (AFU_ORTHOLOGUE AFUA_3G01460)-RELATED"/>
    <property type="match status" value="1"/>
</dbReference>
<feature type="domain" description="FAD-binding" evidence="5">
    <location>
        <begin position="10"/>
        <end position="381"/>
    </location>
</feature>
<feature type="non-terminal residue" evidence="6">
    <location>
        <position position="443"/>
    </location>
</feature>
<gene>
    <name evidence="6" type="ORF">BDV41DRAFT_555213</name>
</gene>
<evidence type="ECO:0000256" key="1">
    <source>
        <dbReference type="ARBA" id="ARBA00022630"/>
    </source>
</evidence>
<name>A0A5N6VGL2_9EURO</name>